<evidence type="ECO:0000313" key="2">
    <source>
        <dbReference type="Proteomes" id="UP001060261"/>
    </source>
</evidence>
<name>A0ABY5YF32_9DEIO</name>
<evidence type="ECO:0000313" key="1">
    <source>
        <dbReference type="EMBL" id="UWX63551.1"/>
    </source>
</evidence>
<reference evidence="1" key="1">
    <citation type="submission" date="2022-09" db="EMBL/GenBank/DDBJ databases">
        <title>genome sequence of Deinococcus rubellus.</title>
        <authorList>
            <person name="Srinivasan S."/>
        </authorList>
    </citation>
    <scope>NUCLEOTIDE SEQUENCE</scope>
    <source>
        <strain evidence="1">Ant6</strain>
    </source>
</reference>
<dbReference type="EMBL" id="CP104213">
    <property type="protein sequence ID" value="UWX63551.1"/>
    <property type="molecule type" value="Genomic_DNA"/>
</dbReference>
<dbReference type="RefSeq" id="WP_260559836.1">
    <property type="nucleotide sequence ID" value="NZ_BAABEC010000181.1"/>
</dbReference>
<gene>
    <name evidence="1" type="ORF">N0D28_12505</name>
</gene>
<dbReference type="Proteomes" id="UP001060261">
    <property type="component" value="Chromosome"/>
</dbReference>
<proteinExistence type="predicted"/>
<protein>
    <submittedName>
        <fullName evidence="1">Uncharacterized protein</fullName>
    </submittedName>
</protein>
<organism evidence="1 2">
    <name type="scientific">Deinococcus rubellus</name>
    <dbReference type="NCBI Taxonomy" id="1889240"/>
    <lineage>
        <taxon>Bacteria</taxon>
        <taxon>Thermotogati</taxon>
        <taxon>Deinococcota</taxon>
        <taxon>Deinococci</taxon>
        <taxon>Deinococcales</taxon>
        <taxon>Deinococcaceae</taxon>
        <taxon>Deinococcus</taxon>
    </lineage>
</organism>
<keyword evidence="2" id="KW-1185">Reference proteome</keyword>
<accession>A0ABY5YF32</accession>
<sequence>MKSGTLARLGAEGYLKVPADARQGRQLLLSDTEPPLLVAACLRSTLDHWQRGGVDLLKRPAVLGTLYSLDLTGKRGVHADPQPSARGKAIATHAERLSRLSQGVFGSSGGQLLAV</sequence>